<keyword evidence="1" id="KW-0472">Membrane</keyword>
<reference evidence="3" key="1">
    <citation type="submission" date="2016-10" db="EMBL/GenBank/DDBJ databases">
        <authorList>
            <person name="Varghese N."/>
            <person name="Submissions S."/>
        </authorList>
    </citation>
    <scope>NUCLEOTIDE SEQUENCE [LARGE SCALE GENOMIC DNA]</scope>
    <source>
        <strain evidence="3">GAS106B</strain>
    </source>
</reference>
<dbReference type="AlphaFoldDB" id="A0A1H1I729"/>
<dbReference type="EMBL" id="FNKP01000002">
    <property type="protein sequence ID" value="SDR33534.1"/>
    <property type="molecule type" value="Genomic_DNA"/>
</dbReference>
<keyword evidence="1" id="KW-1133">Transmembrane helix</keyword>
<dbReference type="InterPro" id="IPR025333">
    <property type="entry name" value="DUF4239"/>
</dbReference>
<keyword evidence="3" id="KW-1185">Reference proteome</keyword>
<feature type="transmembrane region" description="Helical" evidence="1">
    <location>
        <begin position="9"/>
        <end position="26"/>
    </location>
</feature>
<evidence type="ECO:0000313" key="3">
    <source>
        <dbReference type="Proteomes" id="UP000183487"/>
    </source>
</evidence>
<name>A0A1H1I729_9BURK</name>
<dbReference type="Pfam" id="PF14023">
    <property type="entry name" value="Bestrophin-like"/>
    <property type="match status" value="1"/>
</dbReference>
<proteinExistence type="predicted"/>
<organism evidence="2 3">
    <name type="scientific">Paraburkholderia fungorum</name>
    <dbReference type="NCBI Taxonomy" id="134537"/>
    <lineage>
        <taxon>Bacteria</taxon>
        <taxon>Pseudomonadati</taxon>
        <taxon>Pseudomonadota</taxon>
        <taxon>Betaproteobacteria</taxon>
        <taxon>Burkholderiales</taxon>
        <taxon>Burkholderiaceae</taxon>
        <taxon>Paraburkholderia</taxon>
    </lineage>
</organism>
<gene>
    <name evidence="2" type="ORF">SAMN05443245_4762</name>
</gene>
<protein>
    <recommendedName>
        <fullName evidence="4">DUF4239 domain-containing protein</fullName>
    </recommendedName>
</protein>
<evidence type="ECO:0008006" key="4">
    <source>
        <dbReference type="Google" id="ProtNLM"/>
    </source>
</evidence>
<dbReference type="RefSeq" id="WP_074769173.1">
    <property type="nucleotide sequence ID" value="NZ_FNKP01000002.1"/>
</dbReference>
<feature type="transmembrane region" description="Helical" evidence="1">
    <location>
        <begin position="46"/>
        <end position="67"/>
    </location>
</feature>
<evidence type="ECO:0000313" key="2">
    <source>
        <dbReference type="EMBL" id="SDR33534.1"/>
    </source>
</evidence>
<feature type="transmembrane region" description="Helical" evidence="1">
    <location>
        <begin position="182"/>
        <end position="203"/>
    </location>
</feature>
<sequence>MQQLIRHPIVLFFISLVLMSAAGWIGSAVLRPRMPIGDTSRDDFKLVQSATLTLLALVIGFSLSMAVNRYDQRKNYEEEEANAIGTEFIRADLLPASAAAAIRTDLARYLDLRIQFYQAEDEQRLAEINAATANLQGKLWNAAASGALTQPNPVSALAVAGMNDVINTQGYTQAAWWNRVPVAAWILLLSIGVFANMLVGYGAENSKHQGRLLLIMPITVSLSFMLIADIDSPRHGIIRVVPQNLISTTLSLPKP</sequence>
<dbReference type="OrthoDB" id="116415at2"/>
<dbReference type="Proteomes" id="UP000183487">
    <property type="component" value="Unassembled WGS sequence"/>
</dbReference>
<evidence type="ECO:0000256" key="1">
    <source>
        <dbReference type="SAM" id="Phobius"/>
    </source>
</evidence>
<keyword evidence="1" id="KW-0812">Transmembrane</keyword>
<accession>A0A1H1I729</accession>
<feature type="transmembrane region" description="Helical" evidence="1">
    <location>
        <begin position="209"/>
        <end position="228"/>
    </location>
</feature>